<dbReference type="Gene3D" id="3.30.420.40">
    <property type="match status" value="2"/>
</dbReference>
<comment type="caution">
    <text evidence="2">The sequence shown here is derived from an EMBL/GenBank/DDBJ whole genome shotgun (WGS) entry which is preliminary data.</text>
</comment>
<comment type="similarity">
    <text evidence="1">Belongs to the actin family.</text>
</comment>
<dbReference type="AlphaFoldDB" id="A0AAW1Q546"/>
<dbReference type="EMBL" id="JALJOR010000006">
    <property type="protein sequence ID" value="KAK9815678.1"/>
    <property type="molecule type" value="Genomic_DNA"/>
</dbReference>
<dbReference type="FunFam" id="3.30.420.40:FF:000127">
    <property type="entry name" value="actin-related protein 4"/>
    <property type="match status" value="1"/>
</dbReference>
<dbReference type="PRINTS" id="PR00190">
    <property type="entry name" value="ACTIN"/>
</dbReference>
<protein>
    <recommendedName>
        <fullName evidence="4">Actin-related protein 4</fullName>
    </recommendedName>
</protein>
<dbReference type="CDD" id="cd13395">
    <property type="entry name" value="ASKHA_NBD_Arp4_ACTL6-like"/>
    <property type="match status" value="1"/>
</dbReference>
<name>A0AAW1Q546_9CHLO</name>
<dbReference type="SMART" id="SM00268">
    <property type="entry name" value="ACTIN"/>
    <property type="match status" value="1"/>
</dbReference>
<dbReference type="PANTHER" id="PTHR11937">
    <property type="entry name" value="ACTIN"/>
    <property type="match status" value="1"/>
</dbReference>
<accession>A0AAW1Q546</accession>
<proteinExistence type="inferred from homology"/>
<dbReference type="SUPFAM" id="SSF53067">
    <property type="entry name" value="Actin-like ATPase domain"/>
    <property type="match status" value="2"/>
</dbReference>
<sequence>MAYGGDEVNAIVLDVGSSTVKGGYAGEDTPKAVYPSWVGRLPGSKPVGNSKRKHGLYAGAAALNFRLDHLQVDPVLQNGLYHDWDGLEALWHHAFSERLCVNPEEHPIMLAEPSHNTIENRERMCQLMFEQYQPPALFLAKNAVLSSFATGRQTSLVVDCGHEGTTVAAVHDGYLLPKSISRTPLGGAALTKCMLKSVESKGTILRPRHSFRRVERAPGQFEVEDLDVPHTTESFKQFHREQIAADIKEAICRVSDGPFDANENANIPTVNYELPDGNEIQVGPDRFKVPEVLFQPRLMSTFDGLEVVAAYNGGDAPSLPGVVLESISKCDVDIRRELFSGIILTGGTSLFSQLRDRLERELTEAAPQTAKVKVTSPANALERRFSVWIGGSILASLGSFQQMWMSKAEYEEHGASLIHRKAP</sequence>
<evidence type="ECO:0000256" key="1">
    <source>
        <dbReference type="RuleBase" id="RU000487"/>
    </source>
</evidence>
<evidence type="ECO:0000313" key="3">
    <source>
        <dbReference type="Proteomes" id="UP001489004"/>
    </source>
</evidence>
<keyword evidence="3" id="KW-1185">Reference proteome</keyword>
<dbReference type="Pfam" id="PF00022">
    <property type="entry name" value="Actin"/>
    <property type="match status" value="1"/>
</dbReference>
<dbReference type="InterPro" id="IPR004000">
    <property type="entry name" value="Actin"/>
</dbReference>
<organism evidence="2 3">
    <name type="scientific">[Myrmecia] bisecta</name>
    <dbReference type="NCBI Taxonomy" id="41462"/>
    <lineage>
        <taxon>Eukaryota</taxon>
        <taxon>Viridiplantae</taxon>
        <taxon>Chlorophyta</taxon>
        <taxon>core chlorophytes</taxon>
        <taxon>Trebouxiophyceae</taxon>
        <taxon>Trebouxiales</taxon>
        <taxon>Trebouxiaceae</taxon>
        <taxon>Myrmecia</taxon>
    </lineage>
</organism>
<evidence type="ECO:0000313" key="2">
    <source>
        <dbReference type="EMBL" id="KAK9815678.1"/>
    </source>
</evidence>
<evidence type="ECO:0008006" key="4">
    <source>
        <dbReference type="Google" id="ProtNLM"/>
    </source>
</evidence>
<dbReference type="Gene3D" id="3.90.640.10">
    <property type="entry name" value="Actin, Chain A, domain 4"/>
    <property type="match status" value="1"/>
</dbReference>
<gene>
    <name evidence="2" type="ORF">WJX72_007893</name>
</gene>
<reference evidence="2 3" key="1">
    <citation type="journal article" date="2024" name="Nat. Commun.">
        <title>Phylogenomics reveals the evolutionary origins of lichenization in chlorophyte algae.</title>
        <authorList>
            <person name="Puginier C."/>
            <person name="Libourel C."/>
            <person name="Otte J."/>
            <person name="Skaloud P."/>
            <person name="Haon M."/>
            <person name="Grisel S."/>
            <person name="Petersen M."/>
            <person name="Berrin J.G."/>
            <person name="Delaux P.M."/>
            <person name="Dal Grande F."/>
            <person name="Keller J."/>
        </authorList>
    </citation>
    <scope>NUCLEOTIDE SEQUENCE [LARGE SCALE GENOMIC DNA]</scope>
    <source>
        <strain evidence="2 3">SAG 2043</strain>
    </source>
</reference>
<dbReference type="FunFam" id="3.30.420.40:FF:000050">
    <property type="entry name" value="Actin, alpha skeletal muscle"/>
    <property type="match status" value="1"/>
</dbReference>
<dbReference type="Proteomes" id="UP001489004">
    <property type="component" value="Unassembled WGS sequence"/>
</dbReference>
<dbReference type="InterPro" id="IPR043129">
    <property type="entry name" value="ATPase_NBD"/>
</dbReference>